<evidence type="ECO:0000259" key="2">
    <source>
        <dbReference type="PROSITE" id="PS51704"/>
    </source>
</evidence>
<evidence type="ECO:0000313" key="4">
    <source>
        <dbReference type="Proteomes" id="UP000273022"/>
    </source>
</evidence>
<dbReference type="PANTHER" id="PTHR46211:SF14">
    <property type="entry name" value="GLYCEROPHOSPHODIESTER PHOSPHODIESTERASE"/>
    <property type="match status" value="1"/>
</dbReference>
<comment type="caution">
    <text evidence="3">The sequence shown here is derived from an EMBL/GenBank/DDBJ whole genome shotgun (WGS) entry which is preliminary data.</text>
</comment>
<dbReference type="SUPFAM" id="SSF51695">
    <property type="entry name" value="PLC-like phosphodiesterases"/>
    <property type="match status" value="1"/>
</dbReference>
<keyword evidence="1" id="KW-1133">Transmembrane helix</keyword>
<evidence type="ECO:0000256" key="1">
    <source>
        <dbReference type="SAM" id="Phobius"/>
    </source>
</evidence>
<keyword evidence="4" id="KW-1185">Reference proteome</keyword>
<dbReference type="OrthoDB" id="9795622at2"/>
<gene>
    <name evidence="3" type="ORF">D5R81_03830</name>
</gene>
<dbReference type="Gene3D" id="3.20.20.190">
    <property type="entry name" value="Phosphatidylinositol (PI) phosphodiesterase"/>
    <property type="match status" value="1"/>
</dbReference>
<sequence length="362" mass="40955">MLLIKAVKRRELILKLITAIKFTNILALALVVSTQVVANDRCAYSNSPLKTKDKIDIYAHRGFRALAPENTLIGYETTLNLGVDVVDIDVNMTKDGVLVATHDYKLNPQSTKDKFGKWINLPIAVRSLTLKQLQTFTVGELKTNSRLKKMYPYRVDKKHIIIPTLEQVIDFVQANKQRPIRFQIEMKTDPTIRNITVAPKVMAKALAKVINHKQITANTEVQAFEWAALLELKKLVPKVKTAFLSSQSYSPYSHADQVSIGDGYLWTAPLKAADFSFNYPQMVHKLNGDLWEPFEMELTKKALNEAQSLGIKIVTWGWTEQQGTDFNYAKIQQLMCWGVDGIITDRPDILRGMLVSHGFPVP</sequence>
<dbReference type="GO" id="GO:0008081">
    <property type="term" value="F:phosphoric diester hydrolase activity"/>
    <property type="evidence" value="ECO:0007669"/>
    <property type="project" value="InterPro"/>
</dbReference>
<organism evidence="3 4">
    <name type="scientific">Parashewanella spongiae</name>
    <dbReference type="NCBI Taxonomy" id="342950"/>
    <lineage>
        <taxon>Bacteria</taxon>
        <taxon>Pseudomonadati</taxon>
        <taxon>Pseudomonadota</taxon>
        <taxon>Gammaproteobacteria</taxon>
        <taxon>Alteromonadales</taxon>
        <taxon>Shewanellaceae</taxon>
        <taxon>Parashewanella</taxon>
    </lineage>
</organism>
<reference evidence="3 4" key="1">
    <citation type="submission" date="2018-09" db="EMBL/GenBank/DDBJ databases">
        <title>Phylogeny of the Shewanellaceae, and recommendation for two new genera, Pseudoshewanella and Parashewanella.</title>
        <authorList>
            <person name="Wang G."/>
        </authorList>
    </citation>
    <scope>NUCLEOTIDE SEQUENCE [LARGE SCALE GENOMIC DNA]</scope>
    <source>
        <strain evidence="3 4">KCTC 22492</strain>
    </source>
</reference>
<dbReference type="Pfam" id="PF03009">
    <property type="entry name" value="GDPD"/>
    <property type="match status" value="1"/>
</dbReference>
<proteinExistence type="predicted"/>
<accession>A0A3A6UI44</accession>
<dbReference type="PANTHER" id="PTHR46211">
    <property type="entry name" value="GLYCEROPHOSPHORYL DIESTER PHOSPHODIESTERASE"/>
    <property type="match status" value="1"/>
</dbReference>
<keyword evidence="1" id="KW-0472">Membrane</keyword>
<keyword evidence="1" id="KW-0812">Transmembrane</keyword>
<evidence type="ECO:0000313" key="3">
    <source>
        <dbReference type="EMBL" id="RJY18728.1"/>
    </source>
</evidence>
<dbReference type="AlphaFoldDB" id="A0A3A6UI44"/>
<dbReference type="GO" id="GO:0006629">
    <property type="term" value="P:lipid metabolic process"/>
    <property type="evidence" value="ECO:0007669"/>
    <property type="project" value="InterPro"/>
</dbReference>
<dbReference type="InterPro" id="IPR030395">
    <property type="entry name" value="GP_PDE_dom"/>
</dbReference>
<feature type="domain" description="GP-PDE" evidence="2">
    <location>
        <begin position="55"/>
        <end position="354"/>
    </location>
</feature>
<dbReference type="EMBL" id="QYYH01000016">
    <property type="protein sequence ID" value="RJY18728.1"/>
    <property type="molecule type" value="Genomic_DNA"/>
</dbReference>
<name>A0A3A6UI44_9GAMM</name>
<dbReference type="Proteomes" id="UP000273022">
    <property type="component" value="Unassembled WGS sequence"/>
</dbReference>
<dbReference type="InterPro" id="IPR017946">
    <property type="entry name" value="PLC-like_Pdiesterase_TIM-brl"/>
</dbReference>
<protein>
    <submittedName>
        <fullName evidence="3">Glycerophosphodiester phosphodiesterase</fullName>
    </submittedName>
</protein>
<dbReference type="PROSITE" id="PS51704">
    <property type="entry name" value="GP_PDE"/>
    <property type="match status" value="1"/>
</dbReference>
<feature type="transmembrane region" description="Helical" evidence="1">
    <location>
        <begin position="12"/>
        <end position="32"/>
    </location>
</feature>